<dbReference type="Pfam" id="PF24864">
    <property type="entry name" value="DUF7730"/>
    <property type="match status" value="1"/>
</dbReference>
<dbReference type="EMBL" id="ML977339">
    <property type="protein sequence ID" value="KAF2110112.1"/>
    <property type="molecule type" value="Genomic_DNA"/>
</dbReference>
<dbReference type="InterPro" id="IPR056632">
    <property type="entry name" value="DUF7730"/>
</dbReference>
<name>A0A6A5YSK9_9PLEO</name>
<dbReference type="AlphaFoldDB" id="A0A6A5YSK9"/>
<feature type="region of interest" description="Disordered" evidence="1">
    <location>
        <begin position="1"/>
        <end position="120"/>
    </location>
</feature>
<feature type="domain" description="DUF7730" evidence="2">
    <location>
        <begin position="201"/>
        <end position="336"/>
    </location>
</feature>
<proteinExistence type="predicted"/>
<gene>
    <name evidence="3" type="ORF">BDV96DRAFT_635645</name>
</gene>
<evidence type="ECO:0000313" key="4">
    <source>
        <dbReference type="Proteomes" id="UP000799770"/>
    </source>
</evidence>
<organism evidence="3 4">
    <name type="scientific">Lophiotrema nucula</name>
    <dbReference type="NCBI Taxonomy" id="690887"/>
    <lineage>
        <taxon>Eukaryota</taxon>
        <taxon>Fungi</taxon>
        <taxon>Dikarya</taxon>
        <taxon>Ascomycota</taxon>
        <taxon>Pezizomycotina</taxon>
        <taxon>Dothideomycetes</taxon>
        <taxon>Pleosporomycetidae</taxon>
        <taxon>Pleosporales</taxon>
        <taxon>Lophiotremataceae</taxon>
        <taxon>Lophiotrema</taxon>
    </lineage>
</organism>
<dbReference type="PANTHER" id="PTHR38790">
    <property type="entry name" value="2EXR DOMAIN-CONTAINING PROTEIN-RELATED"/>
    <property type="match status" value="1"/>
</dbReference>
<sequence length="390" mass="44201">MSNNKRTYSRRSMSRMPDDGGSPSDNQKKRKTAPPAKANRFSGPTTIPSDEEVSSSTTKPSFLDKFRKPGAGSAFQPQDTLNRNLYGNGSEAFRKSIPSHQPQAEEDRKHGKKSSIVPGYRLGTTSGVMKDIKSNTGKLFANILSHPSFSRSPPNPGPEPRPKEQYVPKKYLADPALTPTRDTLKRSLPAASAEAQIWKENQTNSPLLRLPAEVRNTIYDYVYNRKTIFIEFDTYKRVTVERAGTEVEQTVPVFKYYRTVFGRLANPLREPFNPDLIPQEQGFFNRLSPVCRQLYEETATLPYLNRWVFDSHITMLNFLCLGPKLRSCQLDAIEQLVTPEELPDNCILNRLGGLKNVWIHGRRSGNSYPVPGWYDVEVGDDYRVLVKRTP</sequence>
<evidence type="ECO:0000259" key="2">
    <source>
        <dbReference type="Pfam" id="PF24864"/>
    </source>
</evidence>
<protein>
    <recommendedName>
        <fullName evidence="2">DUF7730 domain-containing protein</fullName>
    </recommendedName>
</protein>
<dbReference type="PANTHER" id="PTHR38790:SF4">
    <property type="entry name" value="2EXR DOMAIN-CONTAINING PROTEIN"/>
    <property type="match status" value="1"/>
</dbReference>
<dbReference type="Proteomes" id="UP000799770">
    <property type="component" value="Unassembled WGS sequence"/>
</dbReference>
<feature type="compositionally biased region" description="Polar residues" evidence="1">
    <location>
        <begin position="75"/>
        <end position="87"/>
    </location>
</feature>
<feature type="compositionally biased region" description="Polar residues" evidence="1">
    <location>
        <begin position="42"/>
        <end position="60"/>
    </location>
</feature>
<accession>A0A6A5YSK9</accession>
<reference evidence="3" key="1">
    <citation type="journal article" date="2020" name="Stud. Mycol.">
        <title>101 Dothideomycetes genomes: a test case for predicting lifestyles and emergence of pathogens.</title>
        <authorList>
            <person name="Haridas S."/>
            <person name="Albert R."/>
            <person name="Binder M."/>
            <person name="Bloem J."/>
            <person name="Labutti K."/>
            <person name="Salamov A."/>
            <person name="Andreopoulos B."/>
            <person name="Baker S."/>
            <person name="Barry K."/>
            <person name="Bills G."/>
            <person name="Bluhm B."/>
            <person name="Cannon C."/>
            <person name="Castanera R."/>
            <person name="Culley D."/>
            <person name="Daum C."/>
            <person name="Ezra D."/>
            <person name="Gonzalez J."/>
            <person name="Henrissat B."/>
            <person name="Kuo A."/>
            <person name="Liang C."/>
            <person name="Lipzen A."/>
            <person name="Lutzoni F."/>
            <person name="Magnuson J."/>
            <person name="Mondo S."/>
            <person name="Nolan M."/>
            <person name="Ohm R."/>
            <person name="Pangilinan J."/>
            <person name="Park H.-J."/>
            <person name="Ramirez L."/>
            <person name="Alfaro M."/>
            <person name="Sun H."/>
            <person name="Tritt A."/>
            <person name="Yoshinaga Y."/>
            <person name="Zwiers L.-H."/>
            <person name="Turgeon B."/>
            <person name="Goodwin S."/>
            <person name="Spatafora J."/>
            <person name="Crous P."/>
            <person name="Grigoriev I."/>
        </authorList>
    </citation>
    <scope>NUCLEOTIDE SEQUENCE</scope>
    <source>
        <strain evidence="3">CBS 627.86</strain>
    </source>
</reference>
<dbReference type="OrthoDB" id="5413827at2759"/>
<evidence type="ECO:0000313" key="3">
    <source>
        <dbReference type="EMBL" id="KAF2110112.1"/>
    </source>
</evidence>
<keyword evidence="4" id="KW-1185">Reference proteome</keyword>
<feature type="region of interest" description="Disordered" evidence="1">
    <location>
        <begin position="145"/>
        <end position="164"/>
    </location>
</feature>
<evidence type="ECO:0000256" key="1">
    <source>
        <dbReference type="SAM" id="MobiDB-lite"/>
    </source>
</evidence>